<sequence length="219" mass="24462">MPIETRYTNIYVQSVDNTPAALETFKQDAHQALDRLNSRRVGNQLLSELSELCRARRHKITIQELKPHQEPYSLPVLSRHQIEAHSPEDFEENRAIACELAEKRSGLFGRKKPGEGASVIVRWSMDHSSMTFSANGSPTGTGPSPVDKISQLAHELIHAKHMLAGTWEGRWGDGPDPDTPAGQEELRAIGLGAYAYAKTHEPSENAIRDEHGLPLRRKF</sequence>
<proteinExistence type="predicted"/>
<name>A0A0S4TNC4_RALSL</name>
<dbReference type="NCBIfam" id="NF041347">
    <property type="entry name" value="XopG"/>
    <property type="match status" value="1"/>
</dbReference>
<gene>
    <name evidence="2" type="ORF">E7Z57_13830</name>
    <name evidence="1" type="ORF">RUN39_v1_170049</name>
</gene>
<reference evidence="1" key="1">
    <citation type="submission" date="2015-10" db="EMBL/GenBank/DDBJ databases">
        <authorList>
            <person name="Gilbert D.G."/>
        </authorList>
    </citation>
    <scope>NUCLEOTIDE SEQUENCE</scope>
    <source>
        <strain evidence="1">Phyl III-seqv23</strain>
    </source>
</reference>
<evidence type="ECO:0000313" key="1">
    <source>
        <dbReference type="EMBL" id="CUV11584.1"/>
    </source>
</evidence>
<accession>A0A0S4TNC4</accession>
<dbReference type="Pfam" id="PF14891">
    <property type="entry name" value="Peptidase_M91"/>
    <property type="match status" value="1"/>
</dbReference>
<reference evidence="2 3" key="2">
    <citation type="submission" date="2019-04" db="EMBL/GenBank/DDBJ databases">
        <title>Complete Genome of UW386 and Higher Quality Genome of UW700.</title>
        <authorList>
            <person name="Jacobs J."/>
            <person name="Perez A."/>
            <person name="Steidl O."/>
            <person name="Allen C."/>
        </authorList>
    </citation>
    <scope>NUCLEOTIDE SEQUENCE [LARGE SCALE GENOMIC DNA]</scope>
    <source>
        <strain evidence="2 3">UW386</strain>
    </source>
</reference>
<dbReference type="PATRIC" id="fig|305.106.peg.4799"/>
<dbReference type="AlphaFoldDB" id="A0A0S4TNC4"/>
<protein>
    <submittedName>
        <fullName evidence="1">Putative type III effector protein</fullName>
    </submittedName>
</protein>
<dbReference type="InterPro" id="IPR028208">
    <property type="entry name" value="Effector_pro_NleD-like"/>
</dbReference>
<evidence type="ECO:0000313" key="3">
    <source>
        <dbReference type="Proteomes" id="UP000310553"/>
    </source>
</evidence>
<dbReference type="EMBL" id="LN899819">
    <property type="protein sequence ID" value="CUV11584.1"/>
    <property type="molecule type" value="Genomic_DNA"/>
</dbReference>
<organism evidence="1">
    <name type="scientific">Ralstonia solanacearum</name>
    <name type="common">Pseudomonas solanacearum</name>
    <dbReference type="NCBI Taxonomy" id="305"/>
    <lineage>
        <taxon>Bacteria</taxon>
        <taxon>Pseudomonadati</taxon>
        <taxon>Pseudomonadota</taxon>
        <taxon>Betaproteobacteria</taxon>
        <taxon>Burkholderiales</taxon>
        <taxon>Burkholderiaceae</taxon>
        <taxon>Ralstonia</taxon>
        <taxon>Ralstonia solanacearum species complex</taxon>
    </lineage>
</organism>
<dbReference type="Proteomes" id="UP000310553">
    <property type="component" value="Chromosome"/>
</dbReference>
<dbReference type="EMBL" id="CP039339">
    <property type="protein sequence ID" value="QCX50060.1"/>
    <property type="molecule type" value="Genomic_DNA"/>
</dbReference>
<evidence type="ECO:0000313" key="2">
    <source>
        <dbReference type="EMBL" id="QCX50060.1"/>
    </source>
</evidence>